<feature type="domain" description="Non-reducing end beta-L-arabinofuranosidase-like GH127 catalytic" evidence="1">
    <location>
        <begin position="16"/>
        <end position="434"/>
    </location>
</feature>
<sequence>MKMTSIKPLEISLQNIDIKDDFWLNYQKLVKDVVIPYQWDALNDNIEGAEPSHAIDNYAIAAGLQDGEFHGMVFQDSDVTKWLESAAYILAKHPDPVLEKTIDDIVDLLAIVQDDNGYLNTYFTIKEPENRWKDLCECHELYCAGHLFEAAVAYYQATGKDKLLNISCKFADHIADTFGPEEGQIQGYPGHPEIELALMRLYEVTGNQRYSDLANFFIEQRGKEQNPHFYDQEQAKRDGSYHYNDHGPSWMIKDKTYSQAHKHLSEQKEAIGHAVRFVYLLAGVAHLARLSKDQEKFSWCKDLWRNVIDKQMYITGAIGSQSRGEAFTTDYDLPNDTAYTETCASVGLLMFANRMLQIESDGEYGDIMERALYNTILAGMALDGKHFFYVNPLEVTPKVIHANHKYDHVKPVRQAWFGCSCCPTNVARTLASLGQYIFTVKEDVALLNLFISNEAKLELNQQPITLSIDANIPQSDKVSINVKDANQVNGTIAVRIPSWCANMSATLNGKAIDVNADSKRGYLYITNTWNTGDKIEVTLPMEAFFIQANPLLSANFGKVAVQRGPFVYCIEQADNGEALHTIKVDAKSGLKEVDGEGLFAGSVLLKASGSKVVIQDAPHQALYHQYPYTPQEKTCDITLIPYYAWANRGEGEMRVWINEK</sequence>
<accession>A0A377HNF6</accession>
<name>A0A377HNF6_GRIHO</name>
<dbReference type="EMBL" id="UGHD01000002">
    <property type="protein sequence ID" value="STO57543.1"/>
    <property type="molecule type" value="Genomic_DNA"/>
</dbReference>
<dbReference type="InterPro" id="IPR049046">
    <property type="entry name" value="Beta-AFase-like_GH127_middle"/>
</dbReference>
<evidence type="ECO:0000313" key="5">
    <source>
        <dbReference type="Proteomes" id="UP000254512"/>
    </source>
</evidence>
<protein>
    <submittedName>
        <fullName evidence="4">Uncharacterized protein conserved in bacteria</fullName>
    </submittedName>
</protein>
<dbReference type="Gene3D" id="1.50.10.10">
    <property type="match status" value="1"/>
</dbReference>
<dbReference type="GO" id="GO:0005975">
    <property type="term" value="P:carbohydrate metabolic process"/>
    <property type="evidence" value="ECO:0007669"/>
    <property type="project" value="InterPro"/>
</dbReference>
<feature type="domain" description="Non-reducing end beta-L-arabinofuranosidase-like GH127 C-terminal" evidence="3">
    <location>
        <begin position="545"/>
        <end position="658"/>
    </location>
</feature>
<dbReference type="STRING" id="673.AL542_16575"/>
<dbReference type="InterPro" id="IPR049049">
    <property type="entry name" value="Beta-AFase-like_GH127_C"/>
</dbReference>
<evidence type="ECO:0000313" key="4">
    <source>
        <dbReference type="EMBL" id="STO57543.1"/>
    </source>
</evidence>
<dbReference type="Pfam" id="PF20736">
    <property type="entry name" value="Glyco_hydro127M"/>
    <property type="match status" value="1"/>
</dbReference>
<dbReference type="InterPro" id="IPR012341">
    <property type="entry name" value="6hp_glycosidase-like_sf"/>
</dbReference>
<dbReference type="InterPro" id="IPR012878">
    <property type="entry name" value="Beta-AFase-like_GH127_cat"/>
</dbReference>
<evidence type="ECO:0000259" key="1">
    <source>
        <dbReference type="Pfam" id="PF07944"/>
    </source>
</evidence>
<dbReference type="InterPro" id="IPR008928">
    <property type="entry name" value="6-hairpin_glycosidase_sf"/>
</dbReference>
<proteinExistence type="predicted"/>
<dbReference type="Pfam" id="PF20737">
    <property type="entry name" value="Glyco_hydro127C"/>
    <property type="match status" value="1"/>
</dbReference>
<dbReference type="Pfam" id="PF07944">
    <property type="entry name" value="Beta-AFase-like_GH127_cat"/>
    <property type="match status" value="1"/>
</dbReference>
<evidence type="ECO:0000259" key="3">
    <source>
        <dbReference type="Pfam" id="PF20737"/>
    </source>
</evidence>
<reference evidence="4 5" key="1">
    <citation type="submission" date="2018-06" db="EMBL/GenBank/DDBJ databases">
        <authorList>
            <consortium name="Pathogen Informatics"/>
            <person name="Doyle S."/>
        </authorList>
    </citation>
    <scope>NUCLEOTIDE SEQUENCE [LARGE SCALE GENOMIC DNA]</scope>
    <source>
        <strain evidence="4 5">NCTC11645</strain>
    </source>
</reference>
<organism evidence="4 5">
    <name type="scientific">Grimontia hollisae</name>
    <name type="common">Vibrio hollisae</name>
    <dbReference type="NCBI Taxonomy" id="673"/>
    <lineage>
        <taxon>Bacteria</taxon>
        <taxon>Pseudomonadati</taxon>
        <taxon>Pseudomonadota</taxon>
        <taxon>Gammaproteobacteria</taxon>
        <taxon>Vibrionales</taxon>
        <taxon>Vibrionaceae</taxon>
        <taxon>Grimontia</taxon>
    </lineage>
</organism>
<dbReference type="SUPFAM" id="SSF48208">
    <property type="entry name" value="Six-hairpin glycosidases"/>
    <property type="match status" value="1"/>
</dbReference>
<dbReference type="PANTHER" id="PTHR43465">
    <property type="entry name" value="DUF1680 DOMAIN PROTEIN (AFU_ORTHOLOGUE AFUA_1G08910)"/>
    <property type="match status" value="1"/>
</dbReference>
<gene>
    <name evidence="4" type="ORF">NCTC11645_01935</name>
</gene>
<dbReference type="AlphaFoldDB" id="A0A377HNF6"/>
<dbReference type="PANTHER" id="PTHR43465:SF2">
    <property type="entry name" value="DUF1680 DOMAIN PROTEIN (AFU_ORTHOLOGUE AFUA_1G08910)"/>
    <property type="match status" value="1"/>
</dbReference>
<dbReference type="Proteomes" id="UP000254512">
    <property type="component" value="Unassembled WGS sequence"/>
</dbReference>
<dbReference type="RefSeq" id="WP_115659774.1">
    <property type="nucleotide sequence ID" value="NZ_UGHD01000002.1"/>
</dbReference>
<evidence type="ECO:0000259" key="2">
    <source>
        <dbReference type="Pfam" id="PF20736"/>
    </source>
</evidence>
<dbReference type="InterPro" id="IPR049174">
    <property type="entry name" value="Beta-AFase-like"/>
</dbReference>
<feature type="domain" description="Non-reducing end beta-L-arabinofuranosidase-like GH127 middle" evidence="2">
    <location>
        <begin position="447"/>
        <end position="541"/>
    </location>
</feature>